<protein>
    <recommendedName>
        <fullName evidence="1">Probable zinc-binding domain-containing protein</fullName>
    </recommendedName>
</protein>
<dbReference type="AlphaFoldDB" id="A0A518GRY8"/>
<evidence type="ECO:0000313" key="3">
    <source>
        <dbReference type="Proteomes" id="UP000315349"/>
    </source>
</evidence>
<dbReference type="Proteomes" id="UP000315349">
    <property type="component" value="Chromosome"/>
</dbReference>
<accession>A0A518GRY8</accession>
<dbReference type="InterPro" id="IPR025306">
    <property type="entry name" value="Zn-bnd_dom_prob"/>
</dbReference>
<evidence type="ECO:0000259" key="1">
    <source>
        <dbReference type="Pfam" id="PF13451"/>
    </source>
</evidence>
<name>A0A518GRY8_9PLAN</name>
<proteinExistence type="predicted"/>
<sequence>MAYTCFVPQVSGTPLSMLAQGRKHGTTFQRERCRTSLAASFPLPSTSMCSGSFFWRCVDCGRDFVFFAREQQHWFETLKPAGIAWAALLRQTDKQHPAHEHP</sequence>
<reference evidence="2 3" key="1">
    <citation type="submission" date="2019-02" db="EMBL/GenBank/DDBJ databases">
        <title>Deep-cultivation of Planctomycetes and their phenomic and genomic characterization uncovers novel biology.</title>
        <authorList>
            <person name="Wiegand S."/>
            <person name="Jogler M."/>
            <person name="Boedeker C."/>
            <person name="Pinto D."/>
            <person name="Vollmers J."/>
            <person name="Rivas-Marin E."/>
            <person name="Kohn T."/>
            <person name="Peeters S.H."/>
            <person name="Heuer A."/>
            <person name="Rast P."/>
            <person name="Oberbeckmann S."/>
            <person name="Bunk B."/>
            <person name="Jeske O."/>
            <person name="Meyerdierks A."/>
            <person name="Storesund J.E."/>
            <person name="Kallscheuer N."/>
            <person name="Luecker S."/>
            <person name="Lage O.M."/>
            <person name="Pohl T."/>
            <person name="Merkel B.J."/>
            <person name="Hornburger P."/>
            <person name="Mueller R.-W."/>
            <person name="Bruemmer F."/>
            <person name="Labrenz M."/>
            <person name="Spormann A.M."/>
            <person name="Op den Camp H."/>
            <person name="Overmann J."/>
            <person name="Amann R."/>
            <person name="Jetten M.S.M."/>
            <person name="Mascher T."/>
            <person name="Medema M.H."/>
            <person name="Devos D.P."/>
            <person name="Kaster A.-K."/>
            <person name="Ovreas L."/>
            <person name="Rohde M."/>
            <person name="Galperin M.Y."/>
            <person name="Jogler C."/>
        </authorList>
    </citation>
    <scope>NUCLEOTIDE SEQUENCE [LARGE SCALE GENOMIC DNA]</scope>
    <source>
        <strain evidence="2 3">Spb1</strain>
    </source>
</reference>
<gene>
    <name evidence="2" type="ORF">Spb1_33020</name>
</gene>
<dbReference type="Pfam" id="PF13451">
    <property type="entry name" value="zf_Tbcl"/>
    <property type="match status" value="1"/>
</dbReference>
<feature type="domain" description="Probable zinc-binding" evidence="1">
    <location>
        <begin position="57"/>
        <end position="77"/>
    </location>
</feature>
<dbReference type="KEGG" id="peh:Spb1_33020"/>
<keyword evidence="3" id="KW-1185">Reference proteome</keyword>
<evidence type="ECO:0000313" key="2">
    <source>
        <dbReference type="EMBL" id="QDV31358.1"/>
    </source>
</evidence>
<organism evidence="2 3">
    <name type="scientific">Planctopirus ephydatiae</name>
    <dbReference type="NCBI Taxonomy" id="2528019"/>
    <lineage>
        <taxon>Bacteria</taxon>
        <taxon>Pseudomonadati</taxon>
        <taxon>Planctomycetota</taxon>
        <taxon>Planctomycetia</taxon>
        <taxon>Planctomycetales</taxon>
        <taxon>Planctomycetaceae</taxon>
        <taxon>Planctopirus</taxon>
    </lineage>
</organism>
<dbReference type="EMBL" id="CP036299">
    <property type="protein sequence ID" value="QDV31358.1"/>
    <property type="molecule type" value="Genomic_DNA"/>
</dbReference>